<organism evidence="2 3">
    <name type="scientific">Rosa chinensis</name>
    <name type="common">China rose</name>
    <dbReference type="NCBI Taxonomy" id="74649"/>
    <lineage>
        <taxon>Eukaryota</taxon>
        <taxon>Viridiplantae</taxon>
        <taxon>Streptophyta</taxon>
        <taxon>Embryophyta</taxon>
        <taxon>Tracheophyta</taxon>
        <taxon>Spermatophyta</taxon>
        <taxon>Magnoliopsida</taxon>
        <taxon>eudicotyledons</taxon>
        <taxon>Gunneridae</taxon>
        <taxon>Pentapetalae</taxon>
        <taxon>rosids</taxon>
        <taxon>fabids</taxon>
        <taxon>Rosales</taxon>
        <taxon>Rosaceae</taxon>
        <taxon>Rosoideae</taxon>
        <taxon>Rosoideae incertae sedis</taxon>
        <taxon>Rosa</taxon>
    </lineage>
</organism>
<name>A0A2P6PLY6_ROSCH</name>
<feature type="transmembrane region" description="Helical" evidence="1">
    <location>
        <begin position="21"/>
        <end position="42"/>
    </location>
</feature>
<dbReference type="Proteomes" id="UP000238479">
    <property type="component" value="Chromosome 6"/>
</dbReference>
<accession>A0A2P6PLY6</accession>
<dbReference type="Gramene" id="PRQ22945">
    <property type="protein sequence ID" value="PRQ22945"/>
    <property type="gene ID" value="RchiOBHm_Chr6g0255831"/>
</dbReference>
<keyword evidence="3" id="KW-1185">Reference proteome</keyword>
<comment type="caution">
    <text evidence="2">The sequence shown here is derived from an EMBL/GenBank/DDBJ whole genome shotgun (WGS) entry which is preliminary data.</text>
</comment>
<keyword evidence="1" id="KW-1133">Transmembrane helix</keyword>
<keyword evidence="1" id="KW-0472">Membrane</keyword>
<sequence length="120" mass="12721">MGRGRLAFGTYELLGGQLQVWCSEGVVVAVVVVVEVMVAVVVKVAVEVAVMVVEEVTAAVVMEVAVAGMVAAGKEEAEGRAFFVFGGGSRRRAVAAATTNDYFQGFSFSTFNYIMLQTQM</sequence>
<evidence type="ECO:0000256" key="1">
    <source>
        <dbReference type="SAM" id="Phobius"/>
    </source>
</evidence>
<dbReference type="AlphaFoldDB" id="A0A2P6PLY6"/>
<evidence type="ECO:0000313" key="2">
    <source>
        <dbReference type="EMBL" id="PRQ22945.1"/>
    </source>
</evidence>
<keyword evidence="1" id="KW-0812">Transmembrane</keyword>
<dbReference type="EMBL" id="PDCK01000044">
    <property type="protein sequence ID" value="PRQ22945.1"/>
    <property type="molecule type" value="Genomic_DNA"/>
</dbReference>
<gene>
    <name evidence="2" type="ORF">RchiOBHm_Chr6g0255831</name>
</gene>
<reference evidence="2 3" key="1">
    <citation type="journal article" date="2018" name="Nat. Genet.">
        <title>The Rosa genome provides new insights in the design of modern roses.</title>
        <authorList>
            <person name="Bendahmane M."/>
        </authorList>
    </citation>
    <scope>NUCLEOTIDE SEQUENCE [LARGE SCALE GENOMIC DNA]</scope>
    <source>
        <strain evidence="3">cv. Old Blush</strain>
    </source>
</reference>
<evidence type="ECO:0000313" key="3">
    <source>
        <dbReference type="Proteomes" id="UP000238479"/>
    </source>
</evidence>
<protein>
    <submittedName>
        <fullName evidence="2">Uncharacterized protein</fullName>
    </submittedName>
</protein>
<proteinExistence type="predicted"/>